<evidence type="ECO:0000256" key="1">
    <source>
        <dbReference type="SAM" id="MobiDB-lite"/>
    </source>
</evidence>
<dbReference type="RefSeq" id="XP_028034386.1">
    <property type="nucleotide sequence ID" value="XM_028178585.1"/>
</dbReference>
<evidence type="ECO:0000256" key="2">
    <source>
        <dbReference type="SAM" id="SignalP"/>
    </source>
</evidence>
<dbReference type="OrthoDB" id="7483192at2759"/>
<gene>
    <name evidence="4" type="primary">LOC114246171</name>
</gene>
<accession>A0A6J2JX02</accession>
<name>A0A6J2JX02_BOMMA</name>
<reference evidence="4" key="1">
    <citation type="submission" date="2025-08" db="UniProtKB">
        <authorList>
            <consortium name="RefSeq"/>
        </authorList>
    </citation>
    <scope>IDENTIFICATION</scope>
    <source>
        <tissue evidence="4">Silk gland</tissue>
    </source>
</reference>
<sequence>MFVRFAACCFLFFVVAVAVDEKSSRQKRCIVVQRQSGPGGGGTADAEEVADEDDYRRPGSKNPRLSKLTNKRNPDFDIEFVPEFLKKQAMSLRNNDFSFKKALKRHFNI</sequence>
<feature type="signal peptide" evidence="2">
    <location>
        <begin position="1"/>
        <end position="18"/>
    </location>
</feature>
<evidence type="ECO:0000313" key="4">
    <source>
        <dbReference type="RefSeq" id="XP_028034386.1"/>
    </source>
</evidence>
<keyword evidence="3" id="KW-1185">Reference proteome</keyword>
<proteinExistence type="predicted"/>
<evidence type="ECO:0000313" key="3">
    <source>
        <dbReference type="Proteomes" id="UP000504629"/>
    </source>
</evidence>
<dbReference type="KEGG" id="bman:114246171"/>
<dbReference type="Proteomes" id="UP000504629">
    <property type="component" value="Unplaced"/>
</dbReference>
<dbReference type="GeneID" id="114246171"/>
<keyword evidence="2" id="KW-0732">Signal</keyword>
<organism evidence="3 4">
    <name type="scientific">Bombyx mandarina</name>
    <name type="common">Wild silk moth</name>
    <name type="synonym">Wild silkworm</name>
    <dbReference type="NCBI Taxonomy" id="7092"/>
    <lineage>
        <taxon>Eukaryota</taxon>
        <taxon>Metazoa</taxon>
        <taxon>Ecdysozoa</taxon>
        <taxon>Arthropoda</taxon>
        <taxon>Hexapoda</taxon>
        <taxon>Insecta</taxon>
        <taxon>Pterygota</taxon>
        <taxon>Neoptera</taxon>
        <taxon>Endopterygota</taxon>
        <taxon>Lepidoptera</taxon>
        <taxon>Glossata</taxon>
        <taxon>Ditrysia</taxon>
        <taxon>Bombycoidea</taxon>
        <taxon>Bombycidae</taxon>
        <taxon>Bombycinae</taxon>
        <taxon>Bombyx</taxon>
    </lineage>
</organism>
<feature type="region of interest" description="Disordered" evidence="1">
    <location>
        <begin position="34"/>
        <end position="71"/>
    </location>
</feature>
<protein>
    <submittedName>
        <fullName evidence="4">Uncharacterized protein LOC114246171</fullName>
    </submittedName>
</protein>
<dbReference type="AlphaFoldDB" id="A0A6J2JX02"/>
<feature type="chain" id="PRO_5026930975" evidence="2">
    <location>
        <begin position="19"/>
        <end position="109"/>
    </location>
</feature>